<evidence type="ECO:0000256" key="3">
    <source>
        <dbReference type="ARBA" id="ARBA00023163"/>
    </source>
</evidence>
<feature type="compositionally biased region" description="Polar residues" evidence="4">
    <location>
        <begin position="1"/>
        <end position="11"/>
    </location>
</feature>
<proteinExistence type="predicted"/>
<organism evidence="5 6">
    <name type="scientific">Arabidopsis thaliana</name>
    <name type="common">Mouse-ear cress</name>
    <dbReference type="NCBI Taxonomy" id="3702"/>
    <lineage>
        <taxon>Eukaryota</taxon>
        <taxon>Viridiplantae</taxon>
        <taxon>Streptophyta</taxon>
        <taxon>Embryophyta</taxon>
        <taxon>Tracheophyta</taxon>
        <taxon>Spermatophyta</taxon>
        <taxon>Magnoliopsida</taxon>
        <taxon>eudicotyledons</taxon>
        <taxon>Gunneridae</taxon>
        <taxon>Pentapetalae</taxon>
        <taxon>rosids</taxon>
        <taxon>malvids</taxon>
        <taxon>Brassicales</taxon>
        <taxon>Brassicaceae</taxon>
        <taxon>Camelineae</taxon>
        <taxon>Arabidopsis</taxon>
    </lineage>
</organism>
<dbReference type="Proteomes" id="UP000078284">
    <property type="component" value="Chromosome 2"/>
</dbReference>
<dbReference type="PANTHER" id="PTHR33388">
    <property type="entry name" value="OS01G0212500 PROTEIN"/>
    <property type="match status" value="1"/>
</dbReference>
<reference evidence="6" key="1">
    <citation type="journal article" date="2016" name="Proc. Natl. Acad. Sci. U.S.A.">
        <title>Chromosome-level assembly of Arabidopsis thaliana Ler reveals the extent of translocation and inversion polymorphisms.</title>
        <authorList>
            <person name="Zapata L."/>
            <person name="Ding J."/>
            <person name="Willing E.M."/>
            <person name="Hartwig B."/>
            <person name="Bezdan D."/>
            <person name="Jiao W.B."/>
            <person name="Patel V."/>
            <person name="Velikkakam James G."/>
            <person name="Koornneef M."/>
            <person name="Ossowski S."/>
            <person name="Schneeberger K."/>
        </authorList>
    </citation>
    <scope>NUCLEOTIDE SEQUENCE [LARGE SCALE GENOMIC DNA]</scope>
    <source>
        <strain evidence="6">cv. Landsberg erecta</strain>
    </source>
</reference>
<protein>
    <submittedName>
        <fullName evidence="5">TIE4</fullName>
    </submittedName>
</protein>
<dbReference type="EMBL" id="LUHQ01000002">
    <property type="protein sequence ID" value="OAP09327.1"/>
    <property type="molecule type" value="Genomic_DNA"/>
</dbReference>
<evidence type="ECO:0000313" key="5">
    <source>
        <dbReference type="EMBL" id="OAP09327.1"/>
    </source>
</evidence>
<keyword evidence="3" id="KW-0804">Transcription</keyword>
<evidence type="ECO:0000256" key="4">
    <source>
        <dbReference type="SAM" id="MobiDB-lite"/>
    </source>
</evidence>
<keyword evidence="2" id="KW-0805">Transcription regulation</keyword>
<feature type="compositionally biased region" description="Low complexity" evidence="4">
    <location>
        <begin position="55"/>
        <end position="65"/>
    </location>
</feature>
<evidence type="ECO:0000313" key="6">
    <source>
        <dbReference type="Proteomes" id="UP000078284"/>
    </source>
</evidence>
<dbReference type="ExpressionAtlas" id="A0A178VSA9">
    <property type="expression patterns" value="baseline and differential"/>
</dbReference>
<feature type="region of interest" description="Disordered" evidence="4">
    <location>
        <begin position="1"/>
        <end position="65"/>
    </location>
</feature>
<evidence type="ECO:0000256" key="1">
    <source>
        <dbReference type="ARBA" id="ARBA00022491"/>
    </source>
</evidence>
<dbReference type="PANTHER" id="PTHR33388:SF1">
    <property type="entry name" value="PROTEIN SPEAR2"/>
    <property type="match status" value="1"/>
</dbReference>
<comment type="caution">
    <text evidence="5">The sequence shown here is derived from an EMBL/GenBank/DDBJ whole genome shotgun (WGS) entry which is preliminary data.</text>
</comment>
<keyword evidence="1" id="KW-0678">Repressor</keyword>
<dbReference type="InterPro" id="IPR040356">
    <property type="entry name" value="SPEAR"/>
</dbReference>
<gene>
    <name evidence="5" type="ordered locus">AXX17_At2g30490</name>
</gene>
<evidence type="ECO:0000256" key="2">
    <source>
        <dbReference type="ARBA" id="ARBA00023015"/>
    </source>
</evidence>
<name>A0A178VSA9_ARATH</name>
<dbReference type="AlphaFoldDB" id="A0A178VSA9"/>
<sequence length="301" mass="33669">MCSNNNTSSGSYGELQLHDESSGSCRKKQKKDKVRRRGPGVAELEKIRLQEEYKSPLSSSSPSLPNIDHHHHTLFAPASSVYDLVMTSPNFSFPEKLASTLPVFPLSYGSLIPPAPVFQRSQHSLMMNLPNPSPGAGRFYQFIEPPSNQRSCVDSVSQFLEEENKKIFTAKKRPWPFLTDTTNPSVRPTTTSTIIRPDATQNRSMGITPVQETGTTTSNPIAIDSPTSIPRHYPRFIPLGLQYEQQQQKQKDLDETMQWTSKKPFYSFIPSGDPSNDDQELRPCDLFGSAADHGIDLNLKL</sequence>
<accession>A0A178VSA9</accession>
<feature type="compositionally biased region" description="Basic and acidic residues" evidence="4">
    <location>
        <begin position="43"/>
        <end position="54"/>
    </location>
</feature>
<dbReference type="GO" id="GO:0003700">
    <property type="term" value="F:DNA-binding transcription factor activity"/>
    <property type="evidence" value="ECO:0007669"/>
    <property type="project" value="InterPro"/>
</dbReference>
<feature type="compositionally biased region" description="Basic residues" evidence="4">
    <location>
        <begin position="25"/>
        <end position="38"/>
    </location>
</feature>